<protein>
    <submittedName>
        <fullName evidence="2">Uncharacterized protein</fullName>
    </submittedName>
</protein>
<sequence length="94" mass="9668">GHQHWAGTLLPPLPPQASTRTAPRVSRKHTRLEVRKGGREGAKPRPCGLGNSSRDLLRGAAPAGPRSVGGSATEDERTCGPVSGVPNFGSSPPG</sequence>
<name>A0A5Q4C731_9PEZI</name>
<dbReference type="AlphaFoldDB" id="A0A5Q4C731"/>
<keyword evidence="3" id="KW-1185">Reference proteome</keyword>
<evidence type="ECO:0000256" key="1">
    <source>
        <dbReference type="SAM" id="MobiDB-lite"/>
    </source>
</evidence>
<accession>A0A5Q4C731</accession>
<dbReference type="Proteomes" id="UP000326340">
    <property type="component" value="Unassembled WGS sequence"/>
</dbReference>
<reference evidence="2 3" key="1">
    <citation type="journal article" date="2019" name="Sci. Rep.">
        <title>Colletotrichum shisoi sp. nov., an anthracnose pathogen of Perilla frutescens in Japan: molecular phylogenetic, morphological and genomic evidence.</title>
        <authorList>
            <person name="Gan P."/>
            <person name="Tsushima A."/>
            <person name="Hiroyama R."/>
            <person name="Narusaka M."/>
            <person name="Takano Y."/>
            <person name="Narusaka Y."/>
            <person name="Kawaradani M."/>
            <person name="Damm U."/>
            <person name="Shirasu K."/>
        </authorList>
    </citation>
    <scope>NUCLEOTIDE SEQUENCE [LARGE SCALE GENOMIC DNA]</scope>
    <source>
        <strain evidence="2 3">PG-2018a</strain>
    </source>
</reference>
<organism evidence="2 3">
    <name type="scientific">Colletotrichum shisoi</name>
    <dbReference type="NCBI Taxonomy" id="2078593"/>
    <lineage>
        <taxon>Eukaryota</taxon>
        <taxon>Fungi</taxon>
        <taxon>Dikarya</taxon>
        <taxon>Ascomycota</taxon>
        <taxon>Pezizomycotina</taxon>
        <taxon>Sordariomycetes</taxon>
        <taxon>Hypocreomycetidae</taxon>
        <taxon>Glomerellales</taxon>
        <taxon>Glomerellaceae</taxon>
        <taxon>Colletotrichum</taxon>
        <taxon>Colletotrichum destructivum species complex</taxon>
    </lineage>
</organism>
<proteinExistence type="predicted"/>
<feature type="non-terminal residue" evidence="2">
    <location>
        <position position="1"/>
    </location>
</feature>
<comment type="caution">
    <text evidence="2">The sequence shown here is derived from an EMBL/GenBank/DDBJ whole genome shotgun (WGS) entry which is preliminary data.</text>
</comment>
<feature type="compositionally biased region" description="Basic and acidic residues" evidence="1">
    <location>
        <begin position="31"/>
        <end position="43"/>
    </location>
</feature>
<dbReference type="EMBL" id="PUHP01000021">
    <property type="protein sequence ID" value="TQN74801.1"/>
    <property type="molecule type" value="Genomic_DNA"/>
</dbReference>
<gene>
    <name evidence="2" type="ORF">CSHISOI_00633</name>
</gene>
<evidence type="ECO:0000313" key="2">
    <source>
        <dbReference type="EMBL" id="TQN74801.1"/>
    </source>
</evidence>
<evidence type="ECO:0000313" key="3">
    <source>
        <dbReference type="Proteomes" id="UP000326340"/>
    </source>
</evidence>
<feature type="region of interest" description="Disordered" evidence="1">
    <location>
        <begin position="1"/>
        <end position="94"/>
    </location>
</feature>